<protein>
    <recommendedName>
        <fullName evidence="5">HTH myb-type domain-containing protein</fullName>
    </recommendedName>
</protein>
<dbReference type="PANTHER" id="PTHR47807:SF1">
    <property type="entry name" value="PROTEIN TBF1"/>
    <property type="match status" value="1"/>
</dbReference>
<keyword evidence="3" id="KW-0131">Cell cycle</keyword>
<dbReference type="CDD" id="cd11660">
    <property type="entry name" value="SANT_TRF"/>
    <property type="match status" value="1"/>
</dbReference>
<dbReference type="InterPro" id="IPR013867">
    <property type="entry name" value="Telomere_rpt-bd_fac_dimer_dom"/>
</dbReference>
<keyword evidence="2" id="KW-0539">Nucleus</keyword>
<feature type="compositionally biased region" description="Basic and acidic residues" evidence="4">
    <location>
        <begin position="556"/>
        <end position="578"/>
    </location>
</feature>
<sequence>MSVPVHTPPSPPEVKYDNDFSLGPYYAHYWSLVGGTIEHDGVPIAANGSYISPYGSSAPPSEPFFTVQDPELPVLEDVPWQANCGDSLFTHSRSTSYAPVTETSPYTPPMDGSVWNHYGSQDATLQLQSLPSLENLANQILNTLLSGTTHDFIDTISSPHSSDKGQAYATVEALFEQQKRLFTRGRIFIETNNLHMGSPAFLRVARKSNLATFVSLIFRGQDIPFLELDQHFLDLFMPNGSRLLKAEGNMWLELKTQAYISMMMNGANRDDLLEKLFPRDLQNAITRRRPEPTHLAPNEIDFLNRIANRRDKLANWPADVSSLSQLSQMYAWNDFLQEVWNTVRKAIDHLESSKDMHHLMSSSMTDDPITKATIAAHAAISGHSRSYSASSTHSLAPSISTYQPLPAYNFADSPTSIASGRSFRSSAPASASPTTPTNSTSLPLSYPRTTSHPSNKALSGARRPNAPSPRRPWTSEEEKALLDGLERVKGPHWSQILALYGPGGSISEVLKDRNQVQLKDKARNLKLFFLKSGVEVPGYLKRVTGELRTRAPGQAARRERERRREEEERQQRDSKLVV</sequence>
<evidence type="ECO:0000256" key="3">
    <source>
        <dbReference type="ARBA" id="ARBA00023306"/>
    </source>
</evidence>
<dbReference type="AlphaFoldDB" id="A0A6A6U610"/>
<dbReference type="OrthoDB" id="3366990at2759"/>
<dbReference type="FunFam" id="1.10.10.60:FF:000137">
    <property type="entry name" value="MYB DNA binding protein"/>
    <property type="match status" value="1"/>
</dbReference>
<dbReference type="GO" id="GO:0003691">
    <property type="term" value="F:double-stranded telomeric DNA binding"/>
    <property type="evidence" value="ECO:0007669"/>
    <property type="project" value="TreeGrafter"/>
</dbReference>
<evidence type="ECO:0000256" key="4">
    <source>
        <dbReference type="SAM" id="MobiDB-lite"/>
    </source>
</evidence>
<dbReference type="InterPro" id="IPR052833">
    <property type="entry name" value="Telomeric_DNA-bd_trans-reg"/>
</dbReference>
<dbReference type="InterPro" id="IPR001005">
    <property type="entry name" value="SANT/Myb"/>
</dbReference>
<dbReference type="PROSITE" id="PS51294">
    <property type="entry name" value="HTH_MYB"/>
    <property type="match status" value="1"/>
</dbReference>
<dbReference type="Gene3D" id="1.10.10.60">
    <property type="entry name" value="Homeodomain-like"/>
    <property type="match status" value="1"/>
</dbReference>
<accession>A0A6A6U610</accession>
<dbReference type="SMART" id="SM00717">
    <property type="entry name" value="SANT"/>
    <property type="match status" value="1"/>
</dbReference>
<keyword evidence="1" id="KW-0238">DNA-binding</keyword>
<reference evidence="6" key="1">
    <citation type="journal article" date="2020" name="Stud. Mycol.">
        <title>101 Dothideomycetes genomes: a test case for predicting lifestyles and emergence of pathogens.</title>
        <authorList>
            <person name="Haridas S."/>
            <person name="Albert R."/>
            <person name="Binder M."/>
            <person name="Bloem J."/>
            <person name="Labutti K."/>
            <person name="Salamov A."/>
            <person name="Andreopoulos B."/>
            <person name="Baker S."/>
            <person name="Barry K."/>
            <person name="Bills G."/>
            <person name="Bluhm B."/>
            <person name="Cannon C."/>
            <person name="Castanera R."/>
            <person name="Culley D."/>
            <person name="Daum C."/>
            <person name="Ezra D."/>
            <person name="Gonzalez J."/>
            <person name="Henrissat B."/>
            <person name="Kuo A."/>
            <person name="Liang C."/>
            <person name="Lipzen A."/>
            <person name="Lutzoni F."/>
            <person name="Magnuson J."/>
            <person name="Mondo S."/>
            <person name="Nolan M."/>
            <person name="Ohm R."/>
            <person name="Pangilinan J."/>
            <person name="Park H.-J."/>
            <person name="Ramirez L."/>
            <person name="Alfaro M."/>
            <person name="Sun H."/>
            <person name="Tritt A."/>
            <person name="Yoshinaga Y."/>
            <person name="Zwiers L.-H."/>
            <person name="Turgeon B."/>
            <person name="Goodwin S."/>
            <person name="Spatafora J."/>
            <person name="Crous P."/>
            <person name="Grigoriev I."/>
        </authorList>
    </citation>
    <scope>NUCLEOTIDE SEQUENCE</scope>
    <source>
        <strain evidence="6">CBS 115976</strain>
    </source>
</reference>
<feature type="compositionally biased region" description="Low complexity" evidence="4">
    <location>
        <begin position="420"/>
        <end position="445"/>
    </location>
</feature>
<dbReference type="InterPro" id="IPR017930">
    <property type="entry name" value="Myb_dom"/>
</dbReference>
<feature type="domain" description="HTH myb-type" evidence="5">
    <location>
        <begin position="470"/>
        <end position="522"/>
    </location>
</feature>
<dbReference type="Pfam" id="PF08558">
    <property type="entry name" value="TRF"/>
    <property type="match status" value="1"/>
</dbReference>
<feature type="region of interest" description="Disordered" evidence="4">
    <location>
        <begin position="420"/>
        <end position="475"/>
    </location>
</feature>
<evidence type="ECO:0000259" key="5">
    <source>
        <dbReference type="PROSITE" id="PS51294"/>
    </source>
</evidence>
<keyword evidence="7" id="KW-1185">Reference proteome</keyword>
<evidence type="ECO:0000313" key="7">
    <source>
        <dbReference type="Proteomes" id="UP000799302"/>
    </source>
</evidence>
<proteinExistence type="predicted"/>
<gene>
    <name evidence="6" type="ORF">BT63DRAFT_456980</name>
</gene>
<dbReference type="PANTHER" id="PTHR47807">
    <property type="entry name" value="PROTEIN TBF1"/>
    <property type="match status" value="1"/>
</dbReference>
<feature type="compositionally biased region" description="Polar residues" evidence="4">
    <location>
        <begin position="447"/>
        <end position="457"/>
    </location>
</feature>
<evidence type="ECO:0000256" key="1">
    <source>
        <dbReference type="ARBA" id="ARBA00023125"/>
    </source>
</evidence>
<feature type="region of interest" description="Disordered" evidence="4">
    <location>
        <begin position="547"/>
        <end position="578"/>
    </location>
</feature>
<dbReference type="GO" id="GO:0042803">
    <property type="term" value="F:protein homodimerization activity"/>
    <property type="evidence" value="ECO:0007669"/>
    <property type="project" value="InterPro"/>
</dbReference>
<evidence type="ECO:0000313" key="6">
    <source>
        <dbReference type="EMBL" id="KAF2667679.1"/>
    </source>
</evidence>
<dbReference type="EMBL" id="MU004237">
    <property type="protein sequence ID" value="KAF2667679.1"/>
    <property type="molecule type" value="Genomic_DNA"/>
</dbReference>
<dbReference type="InterPro" id="IPR009057">
    <property type="entry name" value="Homeodomain-like_sf"/>
</dbReference>
<dbReference type="GO" id="GO:0010833">
    <property type="term" value="P:telomere maintenance via telomere lengthening"/>
    <property type="evidence" value="ECO:0007669"/>
    <property type="project" value="TreeGrafter"/>
</dbReference>
<evidence type="ECO:0000256" key="2">
    <source>
        <dbReference type="ARBA" id="ARBA00023242"/>
    </source>
</evidence>
<dbReference type="Proteomes" id="UP000799302">
    <property type="component" value="Unassembled WGS sequence"/>
</dbReference>
<organism evidence="6 7">
    <name type="scientific">Microthyrium microscopicum</name>
    <dbReference type="NCBI Taxonomy" id="703497"/>
    <lineage>
        <taxon>Eukaryota</taxon>
        <taxon>Fungi</taxon>
        <taxon>Dikarya</taxon>
        <taxon>Ascomycota</taxon>
        <taxon>Pezizomycotina</taxon>
        <taxon>Dothideomycetes</taxon>
        <taxon>Dothideomycetes incertae sedis</taxon>
        <taxon>Microthyriales</taxon>
        <taxon>Microthyriaceae</taxon>
        <taxon>Microthyrium</taxon>
    </lineage>
</organism>
<name>A0A6A6U610_9PEZI</name>
<dbReference type="SUPFAM" id="SSF46689">
    <property type="entry name" value="Homeodomain-like"/>
    <property type="match status" value="1"/>
</dbReference>